<dbReference type="PROSITE" id="PS50109">
    <property type="entry name" value="HIS_KIN"/>
    <property type="match status" value="1"/>
</dbReference>
<protein>
    <recommendedName>
        <fullName evidence="3">histidine kinase</fullName>
        <ecNumber evidence="3">2.7.13.3</ecNumber>
    </recommendedName>
</protein>
<dbReference type="FunFam" id="3.30.565.10:FF:000010">
    <property type="entry name" value="Sensor histidine kinase RcsC"/>
    <property type="match status" value="1"/>
</dbReference>
<evidence type="ECO:0000256" key="3">
    <source>
        <dbReference type="ARBA" id="ARBA00012438"/>
    </source>
</evidence>
<evidence type="ECO:0000313" key="16">
    <source>
        <dbReference type="EMBL" id="SHH17170.1"/>
    </source>
</evidence>
<dbReference type="Gene3D" id="3.40.50.2300">
    <property type="match status" value="1"/>
</dbReference>
<dbReference type="SMART" id="SM00388">
    <property type="entry name" value="HisKA"/>
    <property type="match status" value="1"/>
</dbReference>
<feature type="coiled-coil region" evidence="13">
    <location>
        <begin position="125"/>
        <end position="170"/>
    </location>
</feature>
<sequence length="400" mass="44350">MDGQVTILIVDDKAENIFALEKLLEKPGRSFLTAKSGKDGLTLALKNSFDLIILDVHMPEMDGFEVAQVLKSNKRTKEIPIIFTSAEKKERHSIMKGFEEGAVDYLSKPLDPDVTRAKVSAQLKIQQQKKELVEKNTSLEKAEAHIHQLNVELQKNLTELEISKQQVEHASRLKSEFISTMSHELRTPLNAIIGFSELLVDKKVGQINPKQEQYLDDILKSGNHLLRLINDILDLSKIEAGKMEILLEPCGVKEVMEEVCSVVKSLADAKGIILTVSIAPEVREIAADRIKLKQILYNLLSNAIKFTNRNGKVDIVVEPGMERGITLKIQDTGIGISPEGIRKLFSPFLQLDAGPVEKQQGTGLGLVLTRKFIELHGGSISVDSEVGKGTLFTVLLPQSH</sequence>
<dbReference type="InterPro" id="IPR003594">
    <property type="entry name" value="HATPase_dom"/>
</dbReference>
<keyword evidence="11" id="KW-0131">Cell cycle</keyword>
<dbReference type="Pfam" id="PF02518">
    <property type="entry name" value="HATPase_c"/>
    <property type="match status" value="1"/>
</dbReference>
<feature type="modified residue" description="4-aspartylphosphate" evidence="12">
    <location>
        <position position="55"/>
    </location>
</feature>
<evidence type="ECO:0000313" key="17">
    <source>
        <dbReference type="Proteomes" id="UP000184212"/>
    </source>
</evidence>
<accession>A0A1M5QTS5</accession>
<dbReference type="SUPFAM" id="SSF47384">
    <property type="entry name" value="Homodimeric domain of signal transducing histidine kinase"/>
    <property type="match status" value="1"/>
</dbReference>
<evidence type="ECO:0000256" key="12">
    <source>
        <dbReference type="PROSITE-ProRule" id="PRU00169"/>
    </source>
</evidence>
<dbReference type="PANTHER" id="PTHR43047:SF63">
    <property type="entry name" value="HISTIDINE KINASE"/>
    <property type="match status" value="1"/>
</dbReference>
<dbReference type="GO" id="GO:0009927">
    <property type="term" value="F:histidine phosphotransfer kinase activity"/>
    <property type="evidence" value="ECO:0007669"/>
    <property type="project" value="TreeGrafter"/>
</dbReference>
<dbReference type="InterPro" id="IPR005467">
    <property type="entry name" value="His_kinase_dom"/>
</dbReference>
<evidence type="ECO:0000256" key="8">
    <source>
        <dbReference type="ARBA" id="ARBA00022840"/>
    </source>
</evidence>
<dbReference type="PROSITE" id="PS50110">
    <property type="entry name" value="RESPONSE_REGULATORY"/>
    <property type="match status" value="1"/>
</dbReference>
<comment type="catalytic activity">
    <reaction evidence="1">
        <text>ATP + protein L-histidine = ADP + protein N-phospho-L-histidine.</text>
        <dbReference type="EC" id="2.7.13.3"/>
    </reaction>
</comment>
<keyword evidence="13" id="KW-0175">Coiled coil</keyword>
<dbReference type="GO" id="GO:0000155">
    <property type="term" value="F:phosphorelay sensor kinase activity"/>
    <property type="evidence" value="ECO:0007669"/>
    <property type="project" value="InterPro"/>
</dbReference>
<dbReference type="InterPro" id="IPR011006">
    <property type="entry name" value="CheY-like_superfamily"/>
</dbReference>
<dbReference type="SUPFAM" id="SSF55874">
    <property type="entry name" value="ATPase domain of HSP90 chaperone/DNA topoisomerase II/histidine kinase"/>
    <property type="match status" value="1"/>
</dbReference>
<evidence type="ECO:0000256" key="11">
    <source>
        <dbReference type="ARBA" id="ARBA00023306"/>
    </source>
</evidence>
<dbReference type="CDD" id="cd00082">
    <property type="entry name" value="HisKA"/>
    <property type="match status" value="1"/>
</dbReference>
<gene>
    <name evidence="16" type="ORF">SAMN04488109_2995</name>
</gene>
<keyword evidence="9" id="KW-0902">Two-component regulatory system</keyword>
<keyword evidence="10" id="KW-0472">Membrane</keyword>
<dbReference type="InterPro" id="IPR004358">
    <property type="entry name" value="Sig_transdc_His_kin-like_C"/>
</dbReference>
<organism evidence="16 17">
    <name type="scientific">Chryseolinea serpens</name>
    <dbReference type="NCBI Taxonomy" id="947013"/>
    <lineage>
        <taxon>Bacteria</taxon>
        <taxon>Pseudomonadati</taxon>
        <taxon>Bacteroidota</taxon>
        <taxon>Cytophagia</taxon>
        <taxon>Cytophagales</taxon>
        <taxon>Fulvivirgaceae</taxon>
        <taxon>Chryseolinea</taxon>
    </lineage>
</organism>
<keyword evidence="6" id="KW-0547">Nucleotide-binding</keyword>
<keyword evidence="4 12" id="KW-0597">Phosphoprotein</keyword>
<keyword evidence="7 16" id="KW-0418">Kinase</keyword>
<dbReference type="EMBL" id="FQWQ01000002">
    <property type="protein sequence ID" value="SHH17170.1"/>
    <property type="molecule type" value="Genomic_DNA"/>
</dbReference>
<keyword evidence="17" id="KW-1185">Reference proteome</keyword>
<feature type="domain" description="Response regulatory" evidence="15">
    <location>
        <begin position="6"/>
        <end position="123"/>
    </location>
</feature>
<evidence type="ECO:0000256" key="1">
    <source>
        <dbReference type="ARBA" id="ARBA00000085"/>
    </source>
</evidence>
<evidence type="ECO:0000256" key="7">
    <source>
        <dbReference type="ARBA" id="ARBA00022777"/>
    </source>
</evidence>
<dbReference type="InterPro" id="IPR036097">
    <property type="entry name" value="HisK_dim/P_sf"/>
</dbReference>
<evidence type="ECO:0000256" key="4">
    <source>
        <dbReference type="ARBA" id="ARBA00022553"/>
    </source>
</evidence>
<dbReference type="PANTHER" id="PTHR43047">
    <property type="entry name" value="TWO-COMPONENT HISTIDINE PROTEIN KINASE"/>
    <property type="match status" value="1"/>
</dbReference>
<dbReference type="EC" id="2.7.13.3" evidence="3"/>
<dbReference type="InterPro" id="IPR036890">
    <property type="entry name" value="HATPase_C_sf"/>
</dbReference>
<proteinExistence type="predicted"/>
<dbReference type="GO" id="GO:0005886">
    <property type="term" value="C:plasma membrane"/>
    <property type="evidence" value="ECO:0007669"/>
    <property type="project" value="TreeGrafter"/>
</dbReference>
<dbReference type="InterPro" id="IPR001789">
    <property type="entry name" value="Sig_transdc_resp-reg_receiver"/>
</dbReference>
<comment type="subcellular location">
    <subcellularLocation>
        <location evidence="2">Membrane</location>
    </subcellularLocation>
</comment>
<dbReference type="Proteomes" id="UP000184212">
    <property type="component" value="Unassembled WGS sequence"/>
</dbReference>
<dbReference type="InterPro" id="IPR003661">
    <property type="entry name" value="HisK_dim/P_dom"/>
</dbReference>
<dbReference type="AlphaFoldDB" id="A0A1M5QTS5"/>
<evidence type="ECO:0000256" key="2">
    <source>
        <dbReference type="ARBA" id="ARBA00004370"/>
    </source>
</evidence>
<dbReference type="Gene3D" id="1.10.287.130">
    <property type="match status" value="1"/>
</dbReference>
<evidence type="ECO:0000256" key="9">
    <source>
        <dbReference type="ARBA" id="ARBA00023012"/>
    </source>
</evidence>
<evidence type="ECO:0000259" key="15">
    <source>
        <dbReference type="PROSITE" id="PS50110"/>
    </source>
</evidence>
<dbReference type="CDD" id="cd16922">
    <property type="entry name" value="HATPase_EvgS-ArcB-TorS-like"/>
    <property type="match status" value="1"/>
</dbReference>
<evidence type="ECO:0000256" key="13">
    <source>
        <dbReference type="SAM" id="Coils"/>
    </source>
</evidence>
<dbReference type="SMART" id="SM00448">
    <property type="entry name" value="REC"/>
    <property type="match status" value="1"/>
</dbReference>
<dbReference type="STRING" id="947013.SAMN04488109_2995"/>
<dbReference type="SMART" id="SM00387">
    <property type="entry name" value="HATPase_c"/>
    <property type="match status" value="1"/>
</dbReference>
<evidence type="ECO:0000259" key="14">
    <source>
        <dbReference type="PROSITE" id="PS50109"/>
    </source>
</evidence>
<evidence type="ECO:0000256" key="5">
    <source>
        <dbReference type="ARBA" id="ARBA00022679"/>
    </source>
</evidence>
<evidence type="ECO:0000256" key="10">
    <source>
        <dbReference type="ARBA" id="ARBA00023136"/>
    </source>
</evidence>
<reference evidence="16 17" key="1">
    <citation type="submission" date="2016-11" db="EMBL/GenBank/DDBJ databases">
        <authorList>
            <person name="Jaros S."/>
            <person name="Januszkiewicz K."/>
            <person name="Wedrychowicz H."/>
        </authorList>
    </citation>
    <scope>NUCLEOTIDE SEQUENCE [LARGE SCALE GENOMIC DNA]</scope>
    <source>
        <strain evidence="16 17">DSM 24574</strain>
    </source>
</reference>
<evidence type="ECO:0000256" key="6">
    <source>
        <dbReference type="ARBA" id="ARBA00022741"/>
    </source>
</evidence>
<dbReference type="Pfam" id="PF00512">
    <property type="entry name" value="HisKA"/>
    <property type="match status" value="1"/>
</dbReference>
<dbReference type="GO" id="GO:0005524">
    <property type="term" value="F:ATP binding"/>
    <property type="evidence" value="ECO:0007669"/>
    <property type="project" value="UniProtKB-KW"/>
</dbReference>
<dbReference type="Gene3D" id="3.30.565.10">
    <property type="entry name" value="Histidine kinase-like ATPase, C-terminal domain"/>
    <property type="match status" value="1"/>
</dbReference>
<dbReference type="FunFam" id="1.10.287.130:FF:000038">
    <property type="entry name" value="Sensory transduction histidine kinase"/>
    <property type="match status" value="1"/>
</dbReference>
<dbReference type="Pfam" id="PF00072">
    <property type="entry name" value="Response_reg"/>
    <property type="match status" value="1"/>
</dbReference>
<name>A0A1M5QTS5_9BACT</name>
<keyword evidence="8" id="KW-0067">ATP-binding</keyword>
<feature type="domain" description="Histidine kinase" evidence="14">
    <location>
        <begin position="180"/>
        <end position="400"/>
    </location>
</feature>
<dbReference type="PRINTS" id="PR00344">
    <property type="entry name" value="BCTRLSENSOR"/>
</dbReference>
<dbReference type="RefSeq" id="WP_073135532.1">
    <property type="nucleotide sequence ID" value="NZ_FQWQ01000002.1"/>
</dbReference>
<dbReference type="OrthoDB" id="9766459at2"/>
<dbReference type="SUPFAM" id="SSF52172">
    <property type="entry name" value="CheY-like"/>
    <property type="match status" value="1"/>
</dbReference>
<keyword evidence="5" id="KW-0808">Transferase</keyword>